<name>A0AA40FQ39_9HYME</name>
<proteinExistence type="predicted"/>
<evidence type="ECO:0000313" key="2">
    <source>
        <dbReference type="EMBL" id="KAK1123297.1"/>
    </source>
</evidence>
<feature type="compositionally biased region" description="Basic and acidic residues" evidence="1">
    <location>
        <begin position="46"/>
        <end position="56"/>
    </location>
</feature>
<dbReference type="EMBL" id="JAHYIQ010000021">
    <property type="protein sequence ID" value="KAK1123297.1"/>
    <property type="molecule type" value="Genomic_DNA"/>
</dbReference>
<keyword evidence="3" id="KW-1185">Reference proteome</keyword>
<evidence type="ECO:0000256" key="1">
    <source>
        <dbReference type="SAM" id="MobiDB-lite"/>
    </source>
</evidence>
<feature type="region of interest" description="Disordered" evidence="1">
    <location>
        <begin position="95"/>
        <end position="119"/>
    </location>
</feature>
<sequence length="119" mass="13600">MKVRKGRAGSSEIDLEKWCKRRVEVEREVKEEGVDGAKKVGTPKQGENEAKQKEEGMAGVAEIKKMIQEMGLQQQEMMKGLRDIGKKIGAKMRNLKNEIKEEMRRADGGRKKKNSRKNE</sequence>
<feature type="compositionally biased region" description="Basic residues" evidence="1">
    <location>
        <begin position="110"/>
        <end position="119"/>
    </location>
</feature>
<organism evidence="2 3">
    <name type="scientific">Melipona bicolor</name>
    <dbReference type="NCBI Taxonomy" id="60889"/>
    <lineage>
        <taxon>Eukaryota</taxon>
        <taxon>Metazoa</taxon>
        <taxon>Ecdysozoa</taxon>
        <taxon>Arthropoda</taxon>
        <taxon>Hexapoda</taxon>
        <taxon>Insecta</taxon>
        <taxon>Pterygota</taxon>
        <taxon>Neoptera</taxon>
        <taxon>Endopterygota</taxon>
        <taxon>Hymenoptera</taxon>
        <taxon>Apocrita</taxon>
        <taxon>Aculeata</taxon>
        <taxon>Apoidea</taxon>
        <taxon>Anthophila</taxon>
        <taxon>Apidae</taxon>
        <taxon>Melipona</taxon>
    </lineage>
</organism>
<dbReference type="AlphaFoldDB" id="A0AA40FQ39"/>
<feature type="compositionally biased region" description="Basic and acidic residues" evidence="1">
    <location>
        <begin position="95"/>
        <end position="109"/>
    </location>
</feature>
<accession>A0AA40FQ39</accession>
<gene>
    <name evidence="2" type="ORF">K0M31_008917</name>
</gene>
<dbReference type="Proteomes" id="UP001177670">
    <property type="component" value="Unassembled WGS sequence"/>
</dbReference>
<protein>
    <submittedName>
        <fullName evidence="2">Uncharacterized protein</fullName>
    </submittedName>
</protein>
<comment type="caution">
    <text evidence="2">The sequence shown here is derived from an EMBL/GenBank/DDBJ whole genome shotgun (WGS) entry which is preliminary data.</text>
</comment>
<reference evidence="2" key="1">
    <citation type="submission" date="2021-10" db="EMBL/GenBank/DDBJ databases">
        <title>Melipona bicolor Genome sequencing and assembly.</title>
        <authorList>
            <person name="Araujo N.S."/>
            <person name="Arias M.C."/>
        </authorList>
    </citation>
    <scope>NUCLEOTIDE SEQUENCE</scope>
    <source>
        <strain evidence="2">USP_2M_L1-L4_2017</strain>
        <tissue evidence="2">Whole body</tissue>
    </source>
</reference>
<feature type="region of interest" description="Disordered" evidence="1">
    <location>
        <begin position="29"/>
        <end position="56"/>
    </location>
</feature>
<evidence type="ECO:0000313" key="3">
    <source>
        <dbReference type="Proteomes" id="UP001177670"/>
    </source>
</evidence>
<feature type="compositionally biased region" description="Basic and acidic residues" evidence="1">
    <location>
        <begin position="29"/>
        <end position="38"/>
    </location>
</feature>